<dbReference type="InterPro" id="IPR054350">
    <property type="entry name" value="PurT/PurK_preATP-grasp"/>
</dbReference>
<evidence type="ECO:0000313" key="8">
    <source>
        <dbReference type="EMBL" id="WHI61023.1"/>
    </source>
</evidence>
<dbReference type="InterPro" id="IPR005875">
    <property type="entry name" value="PurK"/>
</dbReference>
<dbReference type="GO" id="GO:0006189">
    <property type="term" value="P:'de novo' IMP biosynthetic process"/>
    <property type="evidence" value="ECO:0007669"/>
    <property type="project" value="UniProtKB-UniRule"/>
</dbReference>
<comment type="function">
    <text evidence="5">Catalyzes the ATP-dependent conversion of 5-aminoimidazole ribonucleotide (AIR) and HCO(3)(-) to N5-carboxyaminoimidazole ribonucleotide (N5-CAIR).</text>
</comment>
<feature type="binding site" evidence="5">
    <location>
        <position position="214"/>
    </location>
    <ligand>
        <name>ATP</name>
        <dbReference type="ChEBI" id="CHEBI:30616"/>
    </ligand>
</feature>
<keyword evidence="1 5" id="KW-0436">Ligase</keyword>
<evidence type="ECO:0000256" key="1">
    <source>
        <dbReference type="ARBA" id="ARBA00022598"/>
    </source>
</evidence>
<dbReference type="PANTHER" id="PTHR11609">
    <property type="entry name" value="PURINE BIOSYNTHESIS PROTEIN 6/7, PUR6/7"/>
    <property type="match status" value="1"/>
</dbReference>
<dbReference type="EMBL" id="CP118848">
    <property type="protein sequence ID" value="WHI61023.1"/>
    <property type="molecule type" value="Genomic_DNA"/>
</dbReference>
<organism evidence="8 9">
    <name type="scientific">Mammaliicoccus lentus</name>
    <name type="common">Staphylococcus lentus</name>
    <dbReference type="NCBI Taxonomy" id="42858"/>
    <lineage>
        <taxon>Bacteria</taxon>
        <taxon>Bacillati</taxon>
        <taxon>Bacillota</taxon>
        <taxon>Bacilli</taxon>
        <taxon>Bacillales</taxon>
        <taxon>Staphylococcaceae</taxon>
        <taxon>Mammaliicoccus</taxon>
    </lineage>
</organism>
<name>A0AAX3W6P0_MAMLE</name>
<dbReference type="InterPro" id="IPR011054">
    <property type="entry name" value="Rudment_hybrid_motif"/>
</dbReference>
<evidence type="ECO:0000256" key="3">
    <source>
        <dbReference type="ARBA" id="ARBA00022755"/>
    </source>
</evidence>
<accession>A0AAX3W6P0</accession>
<dbReference type="NCBIfam" id="NF004679">
    <property type="entry name" value="PRK06019.1-5"/>
    <property type="match status" value="1"/>
</dbReference>
<comment type="similarity">
    <text evidence="5 6">Belongs to the PurK/PurT family.</text>
</comment>
<gene>
    <name evidence="5 6 8" type="primary">purK</name>
    <name evidence="8" type="ORF">PYH69_05165</name>
</gene>
<evidence type="ECO:0000256" key="2">
    <source>
        <dbReference type="ARBA" id="ARBA00022741"/>
    </source>
</evidence>
<dbReference type="AlphaFoldDB" id="A0AAX3W6P0"/>
<feature type="binding site" evidence="5">
    <location>
        <begin position="183"/>
        <end position="186"/>
    </location>
    <ligand>
        <name>ATP</name>
        <dbReference type="ChEBI" id="CHEBI:30616"/>
    </ligand>
</feature>
<dbReference type="SUPFAM" id="SSF52440">
    <property type="entry name" value="PreATP-grasp domain"/>
    <property type="match status" value="1"/>
</dbReference>
<dbReference type="Gene3D" id="3.30.1490.20">
    <property type="entry name" value="ATP-grasp fold, A domain"/>
    <property type="match status" value="1"/>
</dbReference>
<sequence length="375" mass="42778">MTYYNLEAGDMIGIVGGGQLGKMMAQSAQKMGFKVAILDPDEDCPAQYVAHEFINAAYSDDLALKRLGEISKVITYEFENIDAHQLETLSNQFNIPQGSETVALLQDRLTEKQTLQEANVNIVPFIEVKEISDLEEAIDEIGLPFIIKTRFGGYDGKGQLIIREKSELEEARKLVTDTPCVVEKFISLNKEVSITATRDIYNQTVYFPLQENEHRNQILYKTIVPARVDLENKAIEEVKKIMTKLHFVGTFTVEFFVTNDQDLFVNEIAPRPHNSGHYSIEACDYSQFDTHILAVAGWHLPKQISLLKPAIMMNLLGQDVNLLYEAFYKHPEWHVHLYGKKVNKTNRKMGHITKLTEDLNKDEAMFNNLFEGRNN</sequence>
<dbReference type="Pfam" id="PF17769">
    <property type="entry name" value="PurK_C"/>
    <property type="match status" value="1"/>
</dbReference>
<dbReference type="NCBIfam" id="NF004675">
    <property type="entry name" value="PRK06019.1-1"/>
    <property type="match status" value="1"/>
</dbReference>
<dbReference type="Pfam" id="PF22660">
    <property type="entry name" value="RS_preATP-grasp-like"/>
    <property type="match status" value="1"/>
</dbReference>
<keyword evidence="3 5" id="KW-0658">Purine biosynthesis</keyword>
<dbReference type="InterPro" id="IPR003135">
    <property type="entry name" value="ATP-grasp_carboxylate-amine"/>
</dbReference>
<dbReference type="SUPFAM" id="SSF51246">
    <property type="entry name" value="Rudiment single hybrid motif"/>
    <property type="match status" value="1"/>
</dbReference>
<comment type="function">
    <text evidence="6">Catalyzes the ATP-dependent conversion of 5-aminoimidazole ribonucleotide (AIR) and HCO(3)- to N5-carboxyaminoimidazole ribonucleotide (N5-CAIR).</text>
</comment>
<feature type="binding site" evidence="5">
    <location>
        <begin position="153"/>
        <end position="159"/>
    </location>
    <ligand>
        <name>ATP</name>
        <dbReference type="ChEBI" id="CHEBI:30616"/>
    </ligand>
</feature>
<dbReference type="GO" id="GO:0005524">
    <property type="term" value="F:ATP binding"/>
    <property type="evidence" value="ECO:0007669"/>
    <property type="project" value="UniProtKB-UniRule"/>
</dbReference>
<dbReference type="GO" id="GO:0005829">
    <property type="term" value="C:cytosol"/>
    <property type="evidence" value="ECO:0007669"/>
    <property type="project" value="TreeGrafter"/>
</dbReference>
<comment type="catalytic activity">
    <reaction evidence="5 6">
        <text>5-amino-1-(5-phospho-beta-D-ribosyl)imidazole + hydrogencarbonate + ATP = 5-carboxyamino-1-(5-phospho-D-ribosyl)imidazole + ADP + phosphate + 2 H(+)</text>
        <dbReference type="Rhea" id="RHEA:19317"/>
        <dbReference type="ChEBI" id="CHEBI:15378"/>
        <dbReference type="ChEBI" id="CHEBI:17544"/>
        <dbReference type="ChEBI" id="CHEBI:30616"/>
        <dbReference type="ChEBI" id="CHEBI:43474"/>
        <dbReference type="ChEBI" id="CHEBI:58730"/>
        <dbReference type="ChEBI" id="CHEBI:137981"/>
        <dbReference type="ChEBI" id="CHEBI:456216"/>
        <dbReference type="EC" id="6.3.4.18"/>
    </reaction>
</comment>
<comment type="pathway">
    <text evidence="5 6">Purine metabolism; IMP biosynthesis via de novo pathway; 5-amino-1-(5-phospho-D-ribosyl)imidazole-4-carboxylate from 5-amino-1-(5-phospho-D-ribosyl)imidazole (N5-CAIR route): step 1/2.</text>
</comment>
<dbReference type="Gene3D" id="3.40.50.20">
    <property type="match status" value="1"/>
</dbReference>
<evidence type="ECO:0000256" key="5">
    <source>
        <dbReference type="HAMAP-Rule" id="MF_01928"/>
    </source>
</evidence>
<evidence type="ECO:0000259" key="7">
    <source>
        <dbReference type="PROSITE" id="PS50975"/>
    </source>
</evidence>
<dbReference type="GO" id="GO:0034028">
    <property type="term" value="F:5-(carboxyamino)imidazole ribonucleotide synthase activity"/>
    <property type="evidence" value="ECO:0007669"/>
    <property type="project" value="UniProtKB-UniRule"/>
</dbReference>
<dbReference type="InterPro" id="IPR040686">
    <property type="entry name" value="PurK_C"/>
</dbReference>
<dbReference type="InterPro" id="IPR013815">
    <property type="entry name" value="ATP_grasp_subdomain_1"/>
</dbReference>
<evidence type="ECO:0000313" key="9">
    <source>
        <dbReference type="Proteomes" id="UP001223261"/>
    </source>
</evidence>
<comment type="subunit">
    <text evidence="5 6">Homodimer.</text>
</comment>
<feature type="binding site" evidence="5">
    <location>
        <begin position="266"/>
        <end position="267"/>
    </location>
    <ligand>
        <name>ATP</name>
        <dbReference type="ChEBI" id="CHEBI:30616"/>
    </ligand>
</feature>
<dbReference type="Gene3D" id="3.30.470.20">
    <property type="entry name" value="ATP-grasp fold, B domain"/>
    <property type="match status" value="1"/>
</dbReference>
<keyword evidence="2 5" id="KW-0547">Nucleotide-binding</keyword>
<protein>
    <recommendedName>
        <fullName evidence="5 6">N5-carboxyaminoimidazole ribonucleotide synthase</fullName>
        <shortName evidence="5 6">N5-CAIR synthase</shortName>
        <ecNumber evidence="5 6">6.3.4.18</ecNumber>
    </recommendedName>
    <alternativeName>
        <fullName evidence="5 6">5-(carboxyamino)imidazole ribonucleotide synthetase</fullName>
    </alternativeName>
</protein>
<dbReference type="SUPFAM" id="SSF56059">
    <property type="entry name" value="Glutathione synthetase ATP-binding domain-like"/>
    <property type="match status" value="1"/>
</dbReference>
<dbReference type="GO" id="GO:0004638">
    <property type="term" value="F:phosphoribosylaminoimidazole carboxylase activity"/>
    <property type="evidence" value="ECO:0007669"/>
    <property type="project" value="InterPro"/>
</dbReference>
<dbReference type="InterPro" id="IPR016185">
    <property type="entry name" value="PreATP-grasp_dom_sf"/>
</dbReference>
<dbReference type="FunFam" id="3.30.1490.20:FF:000015">
    <property type="entry name" value="N5-carboxyaminoimidazole ribonucleotide synthase"/>
    <property type="match status" value="1"/>
</dbReference>
<feature type="binding site" evidence="5">
    <location>
        <position position="191"/>
    </location>
    <ligand>
        <name>ATP</name>
        <dbReference type="ChEBI" id="CHEBI:30616"/>
    </ligand>
</feature>
<feature type="domain" description="ATP-grasp" evidence="7">
    <location>
        <begin position="112"/>
        <end position="296"/>
    </location>
</feature>
<keyword evidence="4 5" id="KW-0067">ATP-binding</keyword>
<dbReference type="GO" id="GO:0046872">
    <property type="term" value="F:metal ion binding"/>
    <property type="evidence" value="ECO:0007669"/>
    <property type="project" value="InterPro"/>
</dbReference>
<dbReference type="HAMAP" id="MF_01928">
    <property type="entry name" value="PurK"/>
    <property type="match status" value="1"/>
</dbReference>
<proteinExistence type="inferred from homology"/>
<reference evidence="8" key="1">
    <citation type="journal article" date="2023" name="Antibiotics">
        <title>Prevalence and Molecular Characterization of Methicillin-Resistant Staphylococci (MRS) and Mammaliicocci (MRM) in Dromedary Camels from Algeria: First Detection of SCCmec-mecC Hybrid in Methicillin-Resistant Mammaliicoccus lentus.</title>
        <authorList>
            <person name="Belhout C."/>
            <person name="Boyen F."/>
            <person name="Vereecke N."/>
            <person name="Theuns S."/>
            <person name="Taibi N."/>
            <person name="Stegger M."/>
            <person name="de la Fe-Rodriguez P.Y."/>
            <person name="Bouayad L."/>
            <person name="Elgroud R."/>
            <person name="Butaye P."/>
        </authorList>
    </citation>
    <scope>NUCLEOTIDE SEQUENCE</scope>
    <source>
        <strain evidence="8">7048</strain>
    </source>
</reference>
<dbReference type="PANTHER" id="PTHR11609:SF5">
    <property type="entry name" value="PHOSPHORIBOSYLAMINOIMIDAZOLE CARBOXYLASE"/>
    <property type="match status" value="1"/>
</dbReference>
<evidence type="ECO:0000256" key="6">
    <source>
        <dbReference type="RuleBase" id="RU361200"/>
    </source>
</evidence>
<dbReference type="PROSITE" id="PS50975">
    <property type="entry name" value="ATP_GRASP"/>
    <property type="match status" value="1"/>
</dbReference>
<dbReference type="Proteomes" id="UP001223261">
    <property type="component" value="Chromosome"/>
</dbReference>
<dbReference type="NCBIfam" id="TIGR01161">
    <property type="entry name" value="purK"/>
    <property type="match status" value="1"/>
</dbReference>
<feature type="binding site" evidence="5">
    <location>
        <position position="148"/>
    </location>
    <ligand>
        <name>ATP</name>
        <dbReference type="ChEBI" id="CHEBI:30616"/>
    </ligand>
</feature>
<dbReference type="EC" id="6.3.4.18" evidence="5 6"/>
<feature type="binding site" evidence="5">
    <location>
        <position position="108"/>
    </location>
    <ligand>
        <name>ATP</name>
        <dbReference type="ChEBI" id="CHEBI:30616"/>
    </ligand>
</feature>
<dbReference type="RefSeq" id="WP_282862817.1">
    <property type="nucleotide sequence ID" value="NZ_CP118848.1"/>
</dbReference>
<dbReference type="NCBIfam" id="NF004676">
    <property type="entry name" value="PRK06019.1-2"/>
    <property type="match status" value="1"/>
</dbReference>
<dbReference type="Pfam" id="PF02222">
    <property type="entry name" value="ATP-grasp"/>
    <property type="match status" value="1"/>
</dbReference>
<dbReference type="InterPro" id="IPR011761">
    <property type="entry name" value="ATP-grasp"/>
</dbReference>
<evidence type="ECO:0000256" key="4">
    <source>
        <dbReference type="ARBA" id="ARBA00022840"/>
    </source>
</evidence>